<accession>A0ABQ8ID35</accession>
<dbReference type="InterPro" id="IPR036915">
    <property type="entry name" value="Cyclin-like_sf"/>
</dbReference>
<keyword evidence="3" id="KW-0131">Cell cycle</keyword>
<reference evidence="5 6" key="1">
    <citation type="submission" date="2021-02" db="EMBL/GenBank/DDBJ databases">
        <title>Plant Genome Project.</title>
        <authorList>
            <person name="Zhang R.-G."/>
        </authorList>
    </citation>
    <scope>NUCLEOTIDE SEQUENCE [LARGE SCALE GENOMIC DNA]</scope>
    <source>
        <tissue evidence="5">Leaves</tissue>
    </source>
</reference>
<evidence type="ECO:0008006" key="7">
    <source>
        <dbReference type="Google" id="ProtNLM"/>
    </source>
</evidence>
<evidence type="ECO:0000256" key="1">
    <source>
        <dbReference type="ARBA" id="ARBA00007215"/>
    </source>
</evidence>
<dbReference type="PANTHER" id="PTHR15615:SF80">
    <property type="entry name" value="CYCLIN"/>
    <property type="match status" value="1"/>
</dbReference>
<proteinExistence type="inferred from homology"/>
<gene>
    <name evidence="5" type="ORF">JRO89_XS03G0313500</name>
</gene>
<dbReference type="Gene3D" id="1.10.472.10">
    <property type="entry name" value="Cyclin-like"/>
    <property type="match status" value="1"/>
</dbReference>
<evidence type="ECO:0000313" key="5">
    <source>
        <dbReference type="EMBL" id="KAH7574566.1"/>
    </source>
</evidence>
<organism evidence="5 6">
    <name type="scientific">Xanthoceras sorbifolium</name>
    <dbReference type="NCBI Taxonomy" id="99658"/>
    <lineage>
        <taxon>Eukaryota</taxon>
        <taxon>Viridiplantae</taxon>
        <taxon>Streptophyta</taxon>
        <taxon>Embryophyta</taxon>
        <taxon>Tracheophyta</taxon>
        <taxon>Spermatophyta</taxon>
        <taxon>Magnoliopsida</taxon>
        <taxon>eudicotyledons</taxon>
        <taxon>Gunneridae</taxon>
        <taxon>Pentapetalae</taxon>
        <taxon>rosids</taxon>
        <taxon>malvids</taxon>
        <taxon>Sapindales</taxon>
        <taxon>Sapindaceae</taxon>
        <taxon>Xanthoceroideae</taxon>
        <taxon>Xanthoceras</taxon>
    </lineage>
</organism>
<feature type="region of interest" description="Disordered" evidence="4">
    <location>
        <begin position="204"/>
        <end position="226"/>
    </location>
</feature>
<comment type="caution">
    <text evidence="5">The sequence shown here is derived from an EMBL/GenBank/DDBJ whole genome shotgun (WGS) entry which is preliminary data.</text>
</comment>
<keyword evidence="6" id="KW-1185">Reference proteome</keyword>
<dbReference type="Pfam" id="PF08613">
    <property type="entry name" value="Cyclin"/>
    <property type="match status" value="1"/>
</dbReference>
<sequence>MLQLTRTMVHSDKLVELESETYSALGLYDSGRGNSQTPRVLSLLSSILERSIQKNESSLKASRKQDVVTIFHGCRAPSMSIRQYIERIFKYSSCSPSCLVMAYVYMDRFLQRMEASLTSLIAHRLLITSIMVAAKFIDDDCYNNAYYAKVGGVSTAEMNKLEMKFLFILDFKLHVTTEDFRKYCLQLEKEAAGVHRTVRLNQAYRPEKGGPNKGKTFTTSYSFRGK</sequence>
<name>A0ABQ8ID35_9ROSI</name>
<dbReference type="InterPro" id="IPR013922">
    <property type="entry name" value="Cyclin_PHO80-like"/>
</dbReference>
<dbReference type="SUPFAM" id="SSF47954">
    <property type="entry name" value="Cyclin-like"/>
    <property type="match status" value="1"/>
</dbReference>
<evidence type="ECO:0000256" key="3">
    <source>
        <dbReference type="ARBA" id="ARBA00023306"/>
    </source>
</evidence>
<feature type="compositionally biased region" description="Polar residues" evidence="4">
    <location>
        <begin position="215"/>
        <end position="226"/>
    </location>
</feature>
<evidence type="ECO:0000313" key="6">
    <source>
        <dbReference type="Proteomes" id="UP000827721"/>
    </source>
</evidence>
<protein>
    <recommendedName>
        <fullName evidence="7">Cyclin</fullName>
    </recommendedName>
</protein>
<comment type="similarity">
    <text evidence="1">Belongs to the cyclin family. Cyclin U/P subfamily.</text>
</comment>
<dbReference type="Proteomes" id="UP000827721">
    <property type="component" value="Unassembled WGS sequence"/>
</dbReference>
<dbReference type="EMBL" id="JAFEMO010000003">
    <property type="protein sequence ID" value="KAH7574566.1"/>
    <property type="molecule type" value="Genomic_DNA"/>
</dbReference>
<evidence type="ECO:0000256" key="4">
    <source>
        <dbReference type="SAM" id="MobiDB-lite"/>
    </source>
</evidence>
<dbReference type="PANTHER" id="PTHR15615">
    <property type="match status" value="1"/>
</dbReference>
<evidence type="ECO:0000256" key="2">
    <source>
        <dbReference type="ARBA" id="ARBA00022618"/>
    </source>
</evidence>
<keyword evidence="2" id="KW-0132">Cell division</keyword>